<dbReference type="Gene3D" id="3.50.50.60">
    <property type="entry name" value="FAD/NAD(P)-binding domain"/>
    <property type="match status" value="1"/>
</dbReference>
<keyword evidence="1" id="KW-0285">Flavoprotein</keyword>
<sequence length="39" mass="4225">MQQQKYDVVVIGSGIGGLCAAALLSYRGYKTLVVEKLDH</sequence>
<dbReference type="AlphaFoldDB" id="X1MLG6"/>
<feature type="transmembrane region" description="Helical" evidence="7">
    <location>
        <begin position="6"/>
        <end position="26"/>
    </location>
</feature>
<evidence type="ECO:0000256" key="7">
    <source>
        <dbReference type="SAM" id="Phobius"/>
    </source>
</evidence>
<feature type="domain" description="FAD-dependent oxidoreductase 2 FAD-binding" evidence="8">
    <location>
        <begin position="7"/>
        <end position="37"/>
    </location>
</feature>
<keyword evidence="6" id="KW-0520">NAD</keyword>
<dbReference type="Pfam" id="PF00890">
    <property type="entry name" value="FAD_binding_2"/>
    <property type="match status" value="1"/>
</dbReference>
<evidence type="ECO:0000256" key="5">
    <source>
        <dbReference type="ARBA" id="ARBA00023002"/>
    </source>
</evidence>
<keyword evidence="2" id="KW-0732">Signal</keyword>
<dbReference type="InterPro" id="IPR052206">
    <property type="entry name" value="Retinol_saturase"/>
</dbReference>
<gene>
    <name evidence="9" type="ORF">S06H3_12352</name>
</gene>
<accession>X1MLG6</accession>
<evidence type="ECO:0000256" key="3">
    <source>
        <dbReference type="ARBA" id="ARBA00022827"/>
    </source>
</evidence>
<keyword evidence="7" id="KW-0812">Transmembrane</keyword>
<dbReference type="InterPro" id="IPR003953">
    <property type="entry name" value="FAD-dep_OxRdtase_2_FAD-bd"/>
</dbReference>
<keyword evidence="7" id="KW-0472">Membrane</keyword>
<keyword evidence="4" id="KW-0521">NADP</keyword>
<evidence type="ECO:0000256" key="2">
    <source>
        <dbReference type="ARBA" id="ARBA00022729"/>
    </source>
</evidence>
<keyword evidence="7" id="KW-1133">Transmembrane helix</keyword>
<reference evidence="9" key="1">
    <citation type="journal article" date="2014" name="Front. Microbiol.">
        <title>High frequency of phylogenetically diverse reductive dehalogenase-homologous genes in deep subseafloor sedimentary metagenomes.</title>
        <authorList>
            <person name="Kawai M."/>
            <person name="Futagami T."/>
            <person name="Toyoda A."/>
            <person name="Takaki Y."/>
            <person name="Nishi S."/>
            <person name="Hori S."/>
            <person name="Arai W."/>
            <person name="Tsubouchi T."/>
            <person name="Morono Y."/>
            <person name="Uchiyama I."/>
            <person name="Ito T."/>
            <person name="Fujiyama A."/>
            <person name="Inagaki F."/>
            <person name="Takami H."/>
        </authorList>
    </citation>
    <scope>NUCLEOTIDE SEQUENCE</scope>
    <source>
        <strain evidence="9">Expedition CK06-06</strain>
    </source>
</reference>
<evidence type="ECO:0000256" key="4">
    <source>
        <dbReference type="ARBA" id="ARBA00022857"/>
    </source>
</evidence>
<dbReference type="PANTHER" id="PTHR46091">
    <property type="entry name" value="BLR7054 PROTEIN"/>
    <property type="match status" value="1"/>
</dbReference>
<evidence type="ECO:0000259" key="8">
    <source>
        <dbReference type="Pfam" id="PF00890"/>
    </source>
</evidence>
<organism evidence="9">
    <name type="scientific">marine sediment metagenome</name>
    <dbReference type="NCBI Taxonomy" id="412755"/>
    <lineage>
        <taxon>unclassified sequences</taxon>
        <taxon>metagenomes</taxon>
        <taxon>ecological metagenomes</taxon>
    </lineage>
</organism>
<keyword evidence="5" id="KW-0560">Oxidoreductase</keyword>
<comment type="caution">
    <text evidence="9">The sequence shown here is derived from an EMBL/GenBank/DDBJ whole genome shotgun (WGS) entry which is preliminary data.</text>
</comment>
<protein>
    <recommendedName>
        <fullName evidence="8">FAD-dependent oxidoreductase 2 FAD-binding domain-containing protein</fullName>
    </recommendedName>
</protein>
<evidence type="ECO:0000313" key="9">
    <source>
        <dbReference type="EMBL" id="GAI07224.1"/>
    </source>
</evidence>
<proteinExistence type="predicted"/>
<dbReference type="InterPro" id="IPR036188">
    <property type="entry name" value="FAD/NAD-bd_sf"/>
</dbReference>
<dbReference type="SUPFAM" id="SSF51905">
    <property type="entry name" value="FAD/NAD(P)-binding domain"/>
    <property type="match status" value="1"/>
</dbReference>
<dbReference type="PANTHER" id="PTHR46091:SF3">
    <property type="entry name" value="AMINE OXIDASE DOMAIN-CONTAINING PROTEIN"/>
    <property type="match status" value="1"/>
</dbReference>
<name>X1MLG6_9ZZZZ</name>
<keyword evidence="3" id="KW-0274">FAD</keyword>
<dbReference type="EMBL" id="BARV01006049">
    <property type="protein sequence ID" value="GAI07224.1"/>
    <property type="molecule type" value="Genomic_DNA"/>
</dbReference>
<evidence type="ECO:0000256" key="6">
    <source>
        <dbReference type="ARBA" id="ARBA00023027"/>
    </source>
</evidence>
<dbReference type="GO" id="GO:0016491">
    <property type="term" value="F:oxidoreductase activity"/>
    <property type="evidence" value="ECO:0007669"/>
    <property type="project" value="UniProtKB-KW"/>
</dbReference>
<evidence type="ECO:0000256" key="1">
    <source>
        <dbReference type="ARBA" id="ARBA00022630"/>
    </source>
</evidence>